<dbReference type="InterPro" id="IPR015947">
    <property type="entry name" value="PUA-like_sf"/>
</dbReference>
<evidence type="ECO:0000256" key="10">
    <source>
        <dbReference type="PIRNR" id="PIRNR001174"/>
    </source>
</evidence>
<protein>
    <recommendedName>
        <fullName evidence="9">Lon protease homolog, mitochondrial</fullName>
        <ecNumber evidence="9">3.4.21.53</ecNumber>
    </recommendedName>
    <alternativeName>
        <fullName evidence="9">Lon protease-like protein</fullName>
        <shortName evidence="9">LONP</shortName>
    </alternativeName>
    <alternativeName>
        <fullName evidence="9">Mitochondrial ATP-dependent protease Lon</fullName>
    </alternativeName>
    <alternativeName>
        <fullName evidence="9">Serine protease 15</fullName>
    </alternativeName>
</protein>
<organism evidence="16 17">
    <name type="scientific">Apodemus speciosus</name>
    <name type="common">Large Japanese field mouse</name>
    <dbReference type="NCBI Taxonomy" id="105296"/>
    <lineage>
        <taxon>Eukaryota</taxon>
        <taxon>Metazoa</taxon>
        <taxon>Chordata</taxon>
        <taxon>Craniata</taxon>
        <taxon>Vertebrata</taxon>
        <taxon>Euteleostomi</taxon>
        <taxon>Mammalia</taxon>
        <taxon>Eutheria</taxon>
        <taxon>Euarchontoglires</taxon>
        <taxon>Glires</taxon>
        <taxon>Rodentia</taxon>
        <taxon>Myomorpha</taxon>
        <taxon>Muroidea</taxon>
        <taxon>Muridae</taxon>
        <taxon>Murinae</taxon>
        <taxon>Apodemus</taxon>
    </lineage>
</organism>
<dbReference type="SUPFAM" id="SSF52540">
    <property type="entry name" value="P-loop containing nucleoside triphosphate hydrolases"/>
    <property type="match status" value="1"/>
</dbReference>
<keyword evidence="8 9" id="KW-0496">Mitochondrion</keyword>
<keyword evidence="3 9" id="KW-0547">Nucleotide-binding</keyword>
<dbReference type="Gene3D" id="1.20.5.5270">
    <property type="match status" value="1"/>
</dbReference>
<evidence type="ECO:0000256" key="12">
    <source>
        <dbReference type="RuleBase" id="RU000591"/>
    </source>
</evidence>
<feature type="active site" evidence="9 11">
    <location>
        <position position="767"/>
    </location>
</feature>
<dbReference type="PROSITE" id="PS01046">
    <property type="entry name" value="LON_SER"/>
    <property type="match status" value="1"/>
</dbReference>
<comment type="subcellular location">
    <subcellularLocation>
        <location evidence="1 9">Mitochondrion matrix</location>
    </subcellularLocation>
</comment>
<dbReference type="GO" id="GO:0008233">
    <property type="term" value="F:peptidase activity"/>
    <property type="evidence" value="ECO:0007669"/>
    <property type="project" value="UniProtKB-KW"/>
</dbReference>
<feature type="transit peptide" description="Mitochondrion" evidence="9">
    <location>
        <position position="1"/>
    </location>
</feature>
<dbReference type="PIRSF" id="PIRSF001174">
    <property type="entry name" value="Lon_proteas"/>
    <property type="match status" value="1"/>
</dbReference>
<comment type="catalytic activity">
    <reaction evidence="9">
        <text>Hydrolysis of proteins in presence of ATP.</text>
        <dbReference type="EC" id="3.4.21.53"/>
    </reaction>
</comment>
<dbReference type="InterPro" id="IPR008269">
    <property type="entry name" value="Lon_proteolytic"/>
</dbReference>
<dbReference type="SUPFAM" id="SSF88697">
    <property type="entry name" value="PUA domain-like"/>
    <property type="match status" value="1"/>
</dbReference>
<feature type="compositionally biased region" description="Basic residues" evidence="13">
    <location>
        <begin position="122"/>
        <end position="131"/>
    </location>
</feature>
<gene>
    <name evidence="9" type="primary">LONP1</name>
    <name evidence="16" type="ORF">APTSU1_001647300</name>
</gene>
<dbReference type="Proteomes" id="UP001623349">
    <property type="component" value="Unassembled WGS sequence"/>
</dbReference>
<keyword evidence="2 9" id="KW-0645">Protease</keyword>
<keyword evidence="6 9" id="KW-0067">ATP-binding</keyword>
<feature type="binding site" evidence="9">
    <location>
        <begin position="435"/>
        <end position="442"/>
    </location>
    <ligand>
        <name>ATP</name>
        <dbReference type="ChEBI" id="CHEBI:30616"/>
    </ligand>
</feature>
<comment type="caution">
    <text evidence="16">The sequence shown here is derived from an EMBL/GenBank/DDBJ whole genome shotgun (WGS) entry which is preliminary data.</text>
</comment>
<dbReference type="PANTHER" id="PTHR43718">
    <property type="entry name" value="LON PROTEASE"/>
    <property type="match status" value="1"/>
</dbReference>
<evidence type="ECO:0000313" key="17">
    <source>
        <dbReference type="Proteomes" id="UP001623349"/>
    </source>
</evidence>
<dbReference type="Gene3D" id="1.20.58.1480">
    <property type="match status" value="1"/>
</dbReference>
<dbReference type="EC" id="3.4.21.53" evidence="9"/>
<feature type="domain" description="Lon N-terminal" evidence="15">
    <location>
        <begin position="10"/>
        <end position="282"/>
    </location>
</feature>
<name>A0ABQ0FPV1_APOSI</name>
<dbReference type="Pfam" id="PF02190">
    <property type="entry name" value="LON_substr_bdg"/>
    <property type="match status" value="1"/>
</dbReference>
<dbReference type="InterPro" id="IPR046336">
    <property type="entry name" value="Lon_prtase_N_sf"/>
</dbReference>
<keyword evidence="5 9" id="KW-0720">Serine protease</keyword>
<evidence type="ECO:0000259" key="15">
    <source>
        <dbReference type="PROSITE" id="PS51787"/>
    </source>
</evidence>
<feature type="chain" id="PRO_5044943209" description="Lon protease homolog, mitochondrial" evidence="9">
    <location>
        <begin position="1"/>
        <end position="872"/>
    </location>
</feature>
<evidence type="ECO:0000256" key="1">
    <source>
        <dbReference type="ARBA" id="ARBA00004305"/>
    </source>
</evidence>
<dbReference type="Gene3D" id="2.30.130.40">
    <property type="entry name" value="LON domain-like"/>
    <property type="match status" value="1"/>
</dbReference>
<dbReference type="InterPro" id="IPR027065">
    <property type="entry name" value="Lon_Prtase"/>
</dbReference>
<dbReference type="InterPro" id="IPR003111">
    <property type="entry name" value="Lon_prtase_N"/>
</dbReference>
<dbReference type="Pfam" id="PF00004">
    <property type="entry name" value="AAA"/>
    <property type="match status" value="1"/>
</dbReference>
<dbReference type="Pfam" id="PF05362">
    <property type="entry name" value="Lon_C"/>
    <property type="match status" value="1"/>
</dbReference>
<evidence type="ECO:0000256" key="9">
    <source>
        <dbReference type="HAMAP-Rule" id="MF_03120"/>
    </source>
</evidence>
<accession>A0ABQ0FPV1</accession>
<dbReference type="SUPFAM" id="SSF54211">
    <property type="entry name" value="Ribosomal protein S5 domain 2-like"/>
    <property type="match status" value="1"/>
</dbReference>
<dbReference type="SMART" id="SM00382">
    <property type="entry name" value="AAA"/>
    <property type="match status" value="1"/>
</dbReference>
<dbReference type="PRINTS" id="PR00830">
    <property type="entry name" value="ENDOLAPTASE"/>
</dbReference>
<dbReference type="PANTHER" id="PTHR43718:SF2">
    <property type="entry name" value="LON PROTEASE HOMOLOG, MITOCHONDRIAL"/>
    <property type="match status" value="1"/>
</dbReference>
<dbReference type="Pfam" id="PF22667">
    <property type="entry name" value="Lon_lid"/>
    <property type="match status" value="1"/>
</dbReference>
<reference evidence="16 17" key="1">
    <citation type="submission" date="2024-08" db="EMBL/GenBank/DDBJ databases">
        <title>The draft genome of Apodemus speciosus.</title>
        <authorList>
            <person name="Nabeshima K."/>
            <person name="Suzuki S."/>
            <person name="Onuma M."/>
        </authorList>
    </citation>
    <scope>NUCLEOTIDE SEQUENCE [LARGE SCALE GENOMIC DNA]</scope>
    <source>
        <strain evidence="16">IB14-021</strain>
    </source>
</reference>
<keyword evidence="7 9" id="KW-0238">DNA-binding</keyword>
<dbReference type="InterPro" id="IPR003593">
    <property type="entry name" value="AAA+_ATPase"/>
</dbReference>
<dbReference type="NCBIfam" id="TIGR00763">
    <property type="entry name" value="lon"/>
    <property type="match status" value="1"/>
</dbReference>
<dbReference type="InterPro" id="IPR014721">
    <property type="entry name" value="Ribsml_uS5_D2-typ_fold_subgr"/>
</dbReference>
<comment type="function">
    <text evidence="9">ATP-dependent serine protease that mediates the selective degradation of misfolded, unassembled or oxidatively damaged polypeptides as well as certain short-lived regulatory proteins in the mitochondrial matrix. May also have a chaperone function in the assembly of inner membrane protein complexes. Participates in the regulation of mitochondrial gene expression and in the maintenance of the integrity of the mitochondrial genome. Binds to mitochondrial promoters and RNA in a single-stranded, site-specific, and strand-specific manner. May regulate mitochondrial DNA replication and/or gene expression using site-specific, single-stranded DNA binding to target the degradation of regulatory proteins binding to adjacent sites in mitochondrial promoters.</text>
</comment>
<comment type="subunit">
    <text evidence="9">Homohexamer. Organized in a ring with a central cavity. The ATP-binding and proteolytic domains (AP-domain) form a hexameric chamber, while the N-terminal domain is arranged as a trimer of dimers. DNA and RNA binding is stimulated by substrate and inhibited by ATP binding. Interacts with TWNK and mitochondrial DNA polymerase subunit POLG.</text>
</comment>
<evidence type="ECO:0000256" key="4">
    <source>
        <dbReference type="ARBA" id="ARBA00022801"/>
    </source>
</evidence>
<feature type="region of interest" description="Disordered" evidence="13">
    <location>
        <begin position="111"/>
        <end position="132"/>
    </location>
</feature>
<dbReference type="InterPro" id="IPR054594">
    <property type="entry name" value="Lon_lid"/>
</dbReference>
<keyword evidence="9" id="KW-0809">Transit peptide</keyword>
<evidence type="ECO:0000256" key="2">
    <source>
        <dbReference type="ARBA" id="ARBA00022670"/>
    </source>
</evidence>
<dbReference type="InterPro" id="IPR027503">
    <property type="entry name" value="Lonm_euk"/>
</dbReference>
<proteinExistence type="inferred from homology"/>
<keyword evidence="4 9" id="KW-0378">Hydrolase</keyword>
<dbReference type="SMART" id="SM00464">
    <property type="entry name" value="LON"/>
    <property type="match status" value="1"/>
</dbReference>
<sequence length="872" mass="97806">MTVPDVFPHLPLIAITRNPVFPRFIKIVEVKNKKLVELLRRKVRLAQPYVGVFLKRDDNNESDVVGSLDEIYHTGTFAQIHEMQDLGDKLRMIVTGHRRIHISRQLEVEPEGLEPEAENKQKSRRKLKRGRKELEDELGARPQLGMAAEAAADTAGEVLMVEVENVAHEDFQVTEEVKWTVVGWDGRLPFFNLMTVMVAACQALTAEIVKTIRDIIALNPLYRESVLQMMQAGQRVVDNPIYLSDMGAALTGAESHELQDVLEETNILKRLYKALSLLKKEFELSKLQQRLGREVEEKIKQTHRKYLLQEQLKIIKKELGLEKDDKDAIEEKFRERLRELVVPKHVMDVVDEELSKLALLDNHSSEFNVTRNYLDWLTSIPWGRQSDENLDLARAQAVLEEDHYGMEDVKKRVLEFIAVSQLRGSTQGKILCFHGPPGVGKTSIARSIARALSREYFRFSVGGMTDVAEIKGHRRTYVGAMPGKIIQCLKKTKTENPLVLIDEVDKIGRGYQGDPSSALLELLDPEQNANFLDHYLDVPVDLSKVLFICTANVIDTIPEPLRDRMEMINVSGYVAQEKLAIAERYLVPQARALCGLDESKAQLSAAVLTLLIKQYCRESGVRNLQKQVEKVLRKAAYKIVSGEAQTVQVTPENLQDFVGKPVFTVERMYEVTPSGVVMGLAWTAMGGSTLFVETSLRRPQLSGSKEDKDGSLEVTGQLGDVMKESARIAYTFARAFLMEQDPDNDFLVTSHIHLHVPEGATPKDGPSAGCTIVTALLSLALGQPVLQNLAMTGEVSLTGKVLPVGGIKEKTIAAKRAGVTCIILPAENRKDFSDLAPFITEGLEVHFVDHYRDIFRIAFPPREQLKAMAAER</sequence>
<dbReference type="InterPro" id="IPR003959">
    <property type="entry name" value="ATPase_AAA_core"/>
</dbReference>
<evidence type="ECO:0000256" key="13">
    <source>
        <dbReference type="SAM" id="MobiDB-lite"/>
    </source>
</evidence>
<evidence type="ECO:0000256" key="6">
    <source>
        <dbReference type="ARBA" id="ARBA00022840"/>
    </source>
</evidence>
<dbReference type="InterPro" id="IPR004815">
    <property type="entry name" value="Lon_bac/euk-typ"/>
</dbReference>
<dbReference type="CDD" id="cd19500">
    <property type="entry name" value="RecA-like_Lon"/>
    <property type="match status" value="1"/>
</dbReference>
<dbReference type="Gene3D" id="3.30.230.10">
    <property type="match status" value="1"/>
</dbReference>
<keyword evidence="17" id="KW-1185">Reference proteome</keyword>
<dbReference type="PROSITE" id="PS51786">
    <property type="entry name" value="LON_PROTEOLYTIC"/>
    <property type="match status" value="1"/>
</dbReference>
<feature type="domain" description="Lon proteolytic" evidence="14">
    <location>
        <begin position="671"/>
        <end position="861"/>
    </location>
</feature>
<dbReference type="InterPro" id="IPR020568">
    <property type="entry name" value="Ribosomal_Su5_D2-typ_SF"/>
</dbReference>
<dbReference type="GO" id="GO:0006508">
    <property type="term" value="P:proteolysis"/>
    <property type="evidence" value="ECO:0007669"/>
    <property type="project" value="UniProtKB-KW"/>
</dbReference>
<evidence type="ECO:0000313" key="16">
    <source>
        <dbReference type="EMBL" id="GAB1301235.1"/>
    </source>
</evidence>
<dbReference type="InterPro" id="IPR027417">
    <property type="entry name" value="P-loop_NTPase"/>
</dbReference>
<dbReference type="InterPro" id="IPR008268">
    <property type="entry name" value="Peptidase_S16_AS"/>
</dbReference>
<dbReference type="Gene3D" id="3.40.50.300">
    <property type="entry name" value="P-loop containing nucleotide triphosphate hydrolases"/>
    <property type="match status" value="1"/>
</dbReference>
<evidence type="ECO:0000256" key="8">
    <source>
        <dbReference type="ARBA" id="ARBA00023128"/>
    </source>
</evidence>
<dbReference type="EMBL" id="BAAFST010000017">
    <property type="protein sequence ID" value="GAB1301235.1"/>
    <property type="molecule type" value="Genomic_DNA"/>
</dbReference>
<evidence type="ECO:0000256" key="7">
    <source>
        <dbReference type="ARBA" id="ARBA00023125"/>
    </source>
</evidence>
<dbReference type="PROSITE" id="PS51787">
    <property type="entry name" value="LON_N"/>
    <property type="match status" value="1"/>
</dbReference>
<evidence type="ECO:0000256" key="3">
    <source>
        <dbReference type="ARBA" id="ARBA00022741"/>
    </source>
</evidence>
<evidence type="ECO:0000256" key="11">
    <source>
        <dbReference type="PROSITE-ProRule" id="PRU01122"/>
    </source>
</evidence>
<evidence type="ECO:0000256" key="5">
    <source>
        <dbReference type="ARBA" id="ARBA00022825"/>
    </source>
</evidence>
<evidence type="ECO:0000259" key="14">
    <source>
        <dbReference type="PROSITE" id="PS51786"/>
    </source>
</evidence>
<dbReference type="Gene3D" id="1.10.8.60">
    <property type="match status" value="1"/>
</dbReference>
<comment type="similarity">
    <text evidence="9 10 11 12">Belongs to the peptidase S16 family.</text>
</comment>
<feature type="active site" evidence="9 11">
    <location>
        <position position="810"/>
    </location>
</feature>
<dbReference type="HAMAP" id="MF_03120">
    <property type="entry name" value="lonm_euk"/>
    <property type="match status" value="1"/>
</dbReference>